<feature type="compositionally biased region" description="Low complexity" evidence="1">
    <location>
        <begin position="966"/>
        <end position="982"/>
    </location>
</feature>
<comment type="caution">
    <text evidence="2">The sequence shown here is derived from an EMBL/GenBank/DDBJ whole genome shotgun (WGS) entry which is preliminary data.</text>
</comment>
<feature type="compositionally biased region" description="Low complexity" evidence="1">
    <location>
        <begin position="708"/>
        <end position="727"/>
    </location>
</feature>
<sequence length="1045" mass="111914">MVPSLPTSTDHDRAMLAKSQPSLIVDPAWTTQAGDYSHRSSTRESAHVQQHIQQSPRELSPKPSSKVGSAPITDTKTRTLMTSEQTILPAVGAYSRPHNAQPNSISGVIERRDSSATPFNRHQNNITFDHNKPLPTINADLPPPPPPPSSQLPTQLQPPPSESQLRPQGHQRRRSFIPTALMTSNLAKFVGRNHGTTSPTATHEQTTSPRSPRSPVLSTPKPTDQKDDEPVLADGALLTADQFKWSIISCCNEIKGRVAKQRFESKKSPPVDVVVSPPQPHPQKKVEKSKSGRFNSYSAAQLASEVVLKDPRSLLQSLLQVMTSSVEEATGQQDTTAAATFYHGQSSQPHNQSHSSLMGTNGSLGHSSGTGTTKSSQPIRQAPPHSSSYPSLVQSSTSSIHSPPSIRSISSVSTQQQQMLMLQQQQSQPQQQQQQQQQQQNQQSKLGGKQSQTKLTVALGTDAVLKPLSMDDMIRLTVYALSVAPEQWIPWHLYDFFVQGMKYRDLVELLPTQSQKIVKSILETVDALIDYAMMIATDHSLSTQAASSAAATATGSSFATGGSNGGSALGSGLGLRQQLSQAHLRTKSDVFVGPTKSMTELLSSHIVMALSSASFPAEQSTSPFPAPLPSTNTDNGGEAAALRALAMRTRKRRVIVDSLAVLVFRSRQDVSAIFHGSNASAPDHDSMLRPHFGDLVTDERSKSKRRYSSAVVPGATSGSAGAAAGSTSMTLRLQAAERERGAGLKAFENLVAAFEEEFHPQKRANAIKMSEMKTSFESGILINTVATEISQSPVSMPNAAALPPICPPVPPRQARSLPGPAASPAAELVTVRSLSLPPWRKQTQTGSQVHIGQGQQNNRSHHSIVENPVETRKPESRPSSKSSVSAPAVMASLTAEEEKTVAEVKQFFLAGYTEASSSSPSPSAIPLTSATRDGPRPNSAPARIRPMPEQSAAPAPLPSAPVSTRPVPASLPSPVSASTVSAPAAAPTILTPMRAVIGRSKTTVSATLSSSWTTWKNYLLVLEEEEYVIVDTSDSEDERPNSRGD</sequence>
<dbReference type="EMBL" id="JAAAIP010000029">
    <property type="protein sequence ID" value="KAG0328753.1"/>
    <property type="molecule type" value="Genomic_DNA"/>
</dbReference>
<dbReference type="AlphaFoldDB" id="A0A9P6RVL9"/>
<feature type="region of interest" description="Disordered" evidence="1">
    <location>
        <begin position="838"/>
        <end position="887"/>
    </location>
</feature>
<feature type="region of interest" description="Disordered" evidence="1">
    <location>
        <begin position="1"/>
        <end position="83"/>
    </location>
</feature>
<feature type="compositionally biased region" description="Polar residues" evidence="1">
    <location>
        <begin position="47"/>
        <end position="83"/>
    </location>
</feature>
<keyword evidence="3" id="KW-1185">Reference proteome</keyword>
<dbReference type="OrthoDB" id="2444943at2759"/>
<organism evidence="2 3">
    <name type="scientific">Dissophora globulifera</name>
    <dbReference type="NCBI Taxonomy" id="979702"/>
    <lineage>
        <taxon>Eukaryota</taxon>
        <taxon>Fungi</taxon>
        <taxon>Fungi incertae sedis</taxon>
        <taxon>Mucoromycota</taxon>
        <taxon>Mortierellomycotina</taxon>
        <taxon>Mortierellomycetes</taxon>
        <taxon>Mortierellales</taxon>
        <taxon>Mortierellaceae</taxon>
        <taxon>Dissophora</taxon>
    </lineage>
</organism>
<feature type="region of interest" description="Disordered" evidence="1">
    <location>
        <begin position="190"/>
        <end position="229"/>
    </location>
</feature>
<feature type="region of interest" description="Disordered" evidence="1">
    <location>
        <begin position="262"/>
        <end position="292"/>
    </location>
</feature>
<accession>A0A9P6RVL9</accession>
<gene>
    <name evidence="2" type="ORF">BGZ99_004613</name>
</gene>
<evidence type="ECO:0000256" key="1">
    <source>
        <dbReference type="SAM" id="MobiDB-lite"/>
    </source>
</evidence>
<feature type="compositionally biased region" description="Pro residues" evidence="1">
    <location>
        <begin position="141"/>
        <end position="161"/>
    </location>
</feature>
<evidence type="ECO:0000313" key="2">
    <source>
        <dbReference type="EMBL" id="KAG0328753.1"/>
    </source>
</evidence>
<protein>
    <submittedName>
        <fullName evidence="2">Uncharacterized protein</fullName>
    </submittedName>
</protein>
<feature type="compositionally biased region" description="Polar residues" evidence="1">
    <location>
        <begin position="117"/>
        <end position="128"/>
    </location>
</feature>
<feature type="region of interest" description="Disordered" evidence="1">
    <location>
        <begin position="344"/>
        <end position="451"/>
    </location>
</feature>
<feature type="compositionally biased region" description="Polar residues" evidence="1">
    <location>
        <begin position="194"/>
        <end position="222"/>
    </location>
</feature>
<feature type="region of interest" description="Disordered" evidence="1">
    <location>
        <begin position="697"/>
        <end position="727"/>
    </location>
</feature>
<feature type="compositionally biased region" description="Basic and acidic residues" evidence="1">
    <location>
        <begin position="869"/>
        <end position="878"/>
    </location>
</feature>
<evidence type="ECO:0000313" key="3">
    <source>
        <dbReference type="Proteomes" id="UP000738325"/>
    </source>
</evidence>
<feature type="compositionally biased region" description="Low complexity" evidence="1">
    <location>
        <begin position="344"/>
        <end position="376"/>
    </location>
</feature>
<name>A0A9P6RVL9_9FUNG</name>
<feature type="compositionally biased region" description="Basic and acidic residues" evidence="1">
    <location>
        <begin position="36"/>
        <end position="46"/>
    </location>
</feature>
<proteinExistence type="predicted"/>
<reference evidence="2" key="1">
    <citation type="journal article" date="2020" name="Fungal Divers.">
        <title>Resolving the Mortierellaceae phylogeny through synthesis of multi-gene phylogenetics and phylogenomics.</title>
        <authorList>
            <person name="Vandepol N."/>
            <person name="Liber J."/>
            <person name="Desiro A."/>
            <person name="Na H."/>
            <person name="Kennedy M."/>
            <person name="Barry K."/>
            <person name="Grigoriev I.V."/>
            <person name="Miller A.N."/>
            <person name="O'Donnell K."/>
            <person name="Stajich J.E."/>
            <person name="Bonito G."/>
        </authorList>
    </citation>
    <scope>NUCLEOTIDE SEQUENCE</scope>
    <source>
        <strain evidence="2">REB-010B</strain>
    </source>
</reference>
<feature type="region of interest" description="Disordered" evidence="1">
    <location>
        <begin position="117"/>
        <end position="172"/>
    </location>
</feature>
<feature type="compositionally biased region" description="Low complexity" evidence="1">
    <location>
        <begin position="393"/>
        <end position="451"/>
    </location>
</feature>
<feature type="compositionally biased region" description="Low complexity" evidence="1">
    <location>
        <begin position="913"/>
        <end position="931"/>
    </location>
</feature>
<feature type="compositionally biased region" description="Polar residues" evidence="1">
    <location>
        <begin position="841"/>
        <end position="858"/>
    </location>
</feature>
<dbReference type="Proteomes" id="UP000738325">
    <property type="component" value="Unassembled WGS sequence"/>
</dbReference>
<feature type="region of interest" description="Disordered" evidence="1">
    <location>
        <begin position="913"/>
        <end position="982"/>
    </location>
</feature>